<protein>
    <submittedName>
        <fullName evidence="1">Uncharacterized protein</fullName>
    </submittedName>
</protein>
<proteinExistence type="predicted"/>
<name>A0ABV7ZXY5_9GAMM</name>
<evidence type="ECO:0000313" key="2">
    <source>
        <dbReference type="Proteomes" id="UP001595617"/>
    </source>
</evidence>
<dbReference type="EMBL" id="JBHRYR010000003">
    <property type="protein sequence ID" value="MFC3853015.1"/>
    <property type="molecule type" value="Genomic_DNA"/>
</dbReference>
<sequence>MMFWEIVELEDGDIALVRENETEPMMKIAFSKEARERLQVNHIEIAKVMIGAGMEAVEQMMELGEDFEGSDDWIDIETPSETLH</sequence>
<dbReference type="Proteomes" id="UP001595617">
    <property type="component" value="Unassembled WGS sequence"/>
</dbReference>
<reference evidence="2" key="1">
    <citation type="journal article" date="2019" name="Int. J. Syst. Evol. Microbiol.">
        <title>The Global Catalogue of Microorganisms (GCM) 10K type strain sequencing project: providing services to taxonomists for standard genome sequencing and annotation.</title>
        <authorList>
            <consortium name="The Broad Institute Genomics Platform"/>
            <consortium name="The Broad Institute Genome Sequencing Center for Infectious Disease"/>
            <person name="Wu L."/>
            <person name="Ma J."/>
        </authorList>
    </citation>
    <scope>NUCLEOTIDE SEQUENCE [LARGE SCALE GENOMIC DNA]</scope>
    <source>
        <strain evidence="2">IBRC 10765</strain>
    </source>
</reference>
<gene>
    <name evidence="1" type="ORF">ACFOOG_09260</name>
</gene>
<dbReference type="RefSeq" id="WP_380695767.1">
    <property type="nucleotide sequence ID" value="NZ_JBHRYR010000003.1"/>
</dbReference>
<evidence type="ECO:0000313" key="1">
    <source>
        <dbReference type="EMBL" id="MFC3853015.1"/>
    </source>
</evidence>
<accession>A0ABV7ZXY5</accession>
<comment type="caution">
    <text evidence="1">The sequence shown here is derived from an EMBL/GenBank/DDBJ whole genome shotgun (WGS) entry which is preliminary data.</text>
</comment>
<organism evidence="1 2">
    <name type="scientific">Saccharospirillum mangrovi</name>
    <dbReference type="NCBI Taxonomy" id="2161747"/>
    <lineage>
        <taxon>Bacteria</taxon>
        <taxon>Pseudomonadati</taxon>
        <taxon>Pseudomonadota</taxon>
        <taxon>Gammaproteobacteria</taxon>
        <taxon>Oceanospirillales</taxon>
        <taxon>Saccharospirillaceae</taxon>
        <taxon>Saccharospirillum</taxon>
    </lineage>
</organism>
<keyword evidence="2" id="KW-1185">Reference proteome</keyword>